<dbReference type="EMBL" id="JAIWYP010000011">
    <property type="protein sequence ID" value="KAH3733347.1"/>
    <property type="molecule type" value="Genomic_DNA"/>
</dbReference>
<gene>
    <name evidence="1" type="ORF">DPMN_039773</name>
</gene>
<comment type="caution">
    <text evidence="1">The sequence shown here is derived from an EMBL/GenBank/DDBJ whole genome shotgun (WGS) entry which is preliminary data.</text>
</comment>
<proteinExistence type="predicted"/>
<reference evidence="1" key="2">
    <citation type="submission" date="2020-11" db="EMBL/GenBank/DDBJ databases">
        <authorList>
            <person name="McCartney M.A."/>
            <person name="Auch B."/>
            <person name="Kono T."/>
            <person name="Mallez S."/>
            <person name="Becker A."/>
            <person name="Gohl D.M."/>
            <person name="Silverstein K.A.T."/>
            <person name="Koren S."/>
            <person name="Bechman K.B."/>
            <person name="Herman A."/>
            <person name="Abrahante J.E."/>
            <person name="Garbe J."/>
        </authorList>
    </citation>
    <scope>NUCLEOTIDE SEQUENCE</scope>
    <source>
        <strain evidence="1">Duluth1</strain>
        <tissue evidence="1">Whole animal</tissue>
    </source>
</reference>
<name>A0A9D4CVK6_DREPO</name>
<organism evidence="1 2">
    <name type="scientific">Dreissena polymorpha</name>
    <name type="common">Zebra mussel</name>
    <name type="synonym">Mytilus polymorpha</name>
    <dbReference type="NCBI Taxonomy" id="45954"/>
    <lineage>
        <taxon>Eukaryota</taxon>
        <taxon>Metazoa</taxon>
        <taxon>Spiralia</taxon>
        <taxon>Lophotrochozoa</taxon>
        <taxon>Mollusca</taxon>
        <taxon>Bivalvia</taxon>
        <taxon>Autobranchia</taxon>
        <taxon>Heteroconchia</taxon>
        <taxon>Euheterodonta</taxon>
        <taxon>Imparidentia</taxon>
        <taxon>Neoheterodontei</taxon>
        <taxon>Myida</taxon>
        <taxon>Dreissenoidea</taxon>
        <taxon>Dreissenidae</taxon>
        <taxon>Dreissena</taxon>
    </lineage>
</organism>
<dbReference type="Proteomes" id="UP000828390">
    <property type="component" value="Unassembled WGS sequence"/>
</dbReference>
<evidence type="ECO:0000313" key="1">
    <source>
        <dbReference type="EMBL" id="KAH3733347.1"/>
    </source>
</evidence>
<reference evidence="1" key="1">
    <citation type="journal article" date="2019" name="bioRxiv">
        <title>The Genome of the Zebra Mussel, Dreissena polymorpha: A Resource for Invasive Species Research.</title>
        <authorList>
            <person name="McCartney M.A."/>
            <person name="Auch B."/>
            <person name="Kono T."/>
            <person name="Mallez S."/>
            <person name="Zhang Y."/>
            <person name="Obille A."/>
            <person name="Becker A."/>
            <person name="Abrahante J.E."/>
            <person name="Garbe J."/>
            <person name="Badalamenti J.P."/>
            <person name="Herman A."/>
            <person name="Mangelson H."/>
            <person name="Liachko I."/>
            <person name="Sullivan S."/>
            <person name="Sone E.D."/>
            <person name="Koren S."/>
            <person name="Silverstein K.A.T."/>
            <person name="Beckman K.B."/>
            <person name="Gohl D.M."/>
        </authorList>
    </citation>
    <scope>NUCLEOTIDE SEQUENCE</scope>
    <source>
        <strain evidence="1">Duluth1</strain>
        <tissue evidence="1">Whole animal</tissue>
    </source>
</reference>
<accession>A0A9D4CVK6</accession>
<dbReference type="AlphaFoldDB" id="A0A9D4CVK6"/>
<evidence type="ECO:0000313" key="2">
    <source>
        <dbReference type="Proteomes" id="UP000828390"/>
    </source>
</evidence>
<sequence>MSAAGFNLRAWNSKSEQLRAKASEEKLLDTDTCTKILGMQWICKEDTLTFAKDR</sequence>
<keyword evidence="2" id="KW-1185">Reference proteome</keyword>
<protein>
    <submittedName>
        <fullName evidence="1">Uncharacterized protein</fullName>
    </submittedName>
</protein>